<dbReference type="Proteomes" id="UP000256512">
    <property type="component" value="Unassembled WGS sequence"/>
</dbReference>
<dbReference type="AlphaFoldDB" id="A0A3D9BF44"/>
<proteinExistence type="predicted"/>
<organism evidence="1 2">
    <name type="scientific">Chryseobacterium piscium</name>
    <dbReference type="NCBI Taxonomy" id="333702"/>
    <lineage>
        <taxon>Bacteria</taxon>
        <taxon>Pseudomonadati</taxon>
        <taxon>Bacteroidota</taxon>
        <taxon>Flavobacteriia</taxon>
        <taxon>Flavobacteriales</taxon>
        <taxon>Weeksellaceae</taxon>
        <taxon>Chryseobacterium group</taxon>
        <taxon>Chryseobacterium</taxon>
    </lineage>
</organism>
<dbReference type="SUPFAM" id="SSF50939">
    <property type="entry name" value="Sialidases"/>
    <property type="match status" value="1"/>
</dbReference>
<name>A0A3D9BF44_9FLAO</name>
<sequence length="619" mass="73097">MVNKIMRKKNRSFTKPFNLYLLLVMLFLSTILKAQPGWQDRTPRYNYAIVDENGKEISFKNNKDYTIIIDKTLYKSPDIPQDVFKQPGPHQDLILEFKINDLSLSIPMKENNWTQYSKEIKIIYKKDTMHISQPSGYGSLSMFRDFGETTADYTLQFIVGHYYFPNWTKDVLNDIPETKGNTKILNLSQRYFILPKKVYDTLFHNTSTDPASEKADELVLKNFMKGYFSLNKKIELTKFDKSVSPFKLRYLNSMHTNSKDPNLLYGLINYSMEKSNCSSSINIFSILNKKQNTVQQFFPKKNVRLFSSDQLISDHFNHILYLSVWLKKDFDDDKLSDCDYLSQFPLEKQIYISSDEGNNWTVDKKIQSVFVKNDFREMEFLDKNHAIAYSRKTSTQNPNKNEMVQGIYYLLKNMQIVDSLKTPEDIHYNTNYNNYAFNKKNNDTIFLGSWTYDNDYTIGKTKYFQPSLIKTNDSWKFHSEEKTYQRYAYKSQKKTETSKEYKNFQLVNDKELIFKNGSGSLKLSSNVTDHISDNENFILEKDQQIYIFSDRDSVYFSHDAGTNWFLYPVPLEKWGNVFYFLDINEQNELVYFSTRWDQGGDSALRKVSQKFKLEKKDVK</sequence>
<evidence type="ECO:0000313" key="1">
    <source>
        <dbReference type="EMBL" id="REC52017.1"/>
    </source>
</evidence>
<keyword evidence="2" id="KW-1185">Reference proteome</keyword>
<comment type="caution">
    <text evidence="1">The sequence shown here is derived from an EMBL/GenBank/DDBJ whole genome shotgun (WGS) entry which is preliminary data.</text>
</comment>
<dbReference type="InterPro" id="IPR036278">
    <property type="entry name" value="Sialidase_sf"/>
</dbReference>
<gene>
    <name evidence="1" type="ORF">DRF62_16210</name>
</gene>
<reference evidence="1 2" key="1">
    <citation type="journal article" date="2006" name="Int. J. Syst. Evol. Microbiol.">
        <title>Chryseobacterium piscium sp. nov., isolated from fish of the South Atlantic Ocean off South Africa.</title>
        <authorList>
            <person name="de Beer H."/>
            <person name="Hugo C.J."/>
            <person name="Jooste P.J."/>
            <person name="Vancanneyt M."/>
            <person name="Coenye T."/>
            <person name="Vandamme P."/>
        </authorList>
    </citation>
    <scope>NUCLEOTIDE SEQUENCE [LARGE SCALE GENOMIC DNA]</scope>
    <source>
        <strain evidence="1 2">CCUG 51923</strain>
    </source>
</reference>
<dbReference type="EMBL" id="QNVS01000063">
    <property type="protein sequence ID" value="REC52017.1"/>
    <property type="molecule type" value="Genomic_DNA"/>
</dbReference>
<evidence type="ECO:0000313" key="2">
    <source>
        <dbReference type="Proteomes" id="UP000256512"/>
    </source>
</evidence>
<protein>
    <submittedName>
        <fullName evidence="1">Uncharacterized protein</fullName>
    </submittedName>
</protein>
<accession>A0A3D9BF44</accession>